<keyword evidence="1" id="KW-0732">Signal</keyword>
<reference evidence="2 3" key="1">
    <citation type="submission" date="2023-10" db="EMBL/GenBank/DDBJ databases">
        <title>Characteristics and mechanism of a salt-tolerant marine origin heterotrophic nitrifying- aerobic denitrifying bacteria Marinobacter xestospongiae HN1.</title>
        <authorList>
            <person name="Qi R."/>
        </authorList>
    </citation>
    <scope>NUCLEOTIDE SEQUENCE [LARGE SCALE GENOMIC DNA]</scope>
    <source>
        <strain evidence="2 3">HN1</strain>
    </source>
</reference>
<proteinExistence type="predicted"/>
<evidence type="ECO:0000313" key="2">
    <source>
        <dbReference type="EMBL" id="MDV2078884.1"/>
    </source>
</evidence>
<gene>
    <name evidence="2" type="ORF">RYS15_09310</name>
</gene>
<sequence length="141" mass="15393">MNRSTVLVLFTLAGLYSAGIYAQDAAQESEDPFGYRERSTMDTIPFQSLEEESLANTIIEGGLEAPAAGVPVAETEEDFYLDPLALQPSDNRTDLGRSEIPVEIRFSNPRVIPGQVNGNTYSIQPSPGRTYNTYGANVTTR</sequence>
<protein>
    <submittedName>
        <fullName evidence="2">Uncharacterized protein</fullName>
    </submittedName>
</protein>
<dbReference type="EMBL" id="JAWIIJ010000005">
    <property type="protein sequence ID" value="MDV2078884.1"/>
    <property type="molecule type" value="Genomic_DNA"/>
</dbReference>
<comment type="caution">
    <text evidence="2">The sequence shown here is derived from an EMBL/GenBank/DDBJ whole genome shotgun (WGS) entry which is preliminary data.</text>
</comment>
<organism evidence="2 3">
    <name type="scientific">Marinobacter xestospongiae</name>
    <dbReference type="NCBI Taxonomy" id="994319"/>
    <lineage>
        <taxon>Bacteria</taxon>
        <taxon>Pseudomonadati</taxon>
        <taxon>Pseudomonadota</taxon>
        <taxon>Gammaproteobacteria</taxon>
        <taxon>Pseudomonadales</taxon>
        <taxon>Marinobacteraceae</taxon>
        <taxon>Marinobacter</taxon>
    </lineage>
</organism>
<name>A0ABU3VX81_9GAMM</name>
<dbReference type="Proteomes" id="UP001269819">
    <property type="component" value="Unassembled WGS sequence"/>
</dbReference>
<keyword evidence="3" id="KW-1185">Reference proteome</keyword>
<feature type="signal peptide" evidence="1">
    <location>
        <begin position="1"/>
        <end position="22"/>
    </location>
</feature>
<feature type="chain" id="PRO_5047337224" evidence="1">
    <location>
        <begin position="23"/>
        <end position="141"/>
    </location>
</feature>
<accession>A0ABU3VX81</accession>
<evidence type="ECO:0000256" key="1">
    <source>
        <dbReference type="SAM" id="SignalP"/>
    </source>
</evidence>
<dbReference type="RefSeq" id="WP_316973552.1">
    <property type="nucleotide sequence ID" value="NZ_JAWIIJ010000005.1"/>
</dbReference>
<evidence type="ECO:0000313" key="3">
    <source>
        <dbReference type="Proteomes" id="UP001269819"/>
    </source>
</evidence>